<dbReference type="PANTHER" id="PTHR24421">
    <property type="entry name" value="NITRATE/NITRITE SENSOR PROTEIN NARX-RELATED"/>
    <property type="match status" value="1"/>
</dbReference>
<evidence type="ECO:0000259" key="11">
    <source>
        <dbReference type="Pfam" id="PF07730"/>
    </source>
</evidence>
<evidence type="ECO:0000256" key="2">
    <source>
        <dbReference type="ARBA" id="ARBA00012438"/>
    </source>
</evidence>
<dbReference type="InterPro" id="IPR025828">
    <property type="entry name" value="Put_sensor_dom"/>
</dbReference>
<feature type="transmembrane region" description="Helical" evidence="9">
    <location>
        <begin position="162"/>
        <end position="184"/>
    </location>
</feature>
<reference evidence="13" key="1">
    <citation type="submission" date="2022-08" db="EMBL/GenBank/DDBJ databases">
        <authorList>
            <person name="Tistechok S."/>
            <person name="Samborskyy M."/>
            <person name="Roman I."/>
        </authorList>
    </citation>
    <scope>NUCLEOTIDE SEQUENCE</scope>
    <source>
        <strain evidence="13">DSM 103496</strain>
    </source>
</reference>
<evidence type="ECO:0000313" key="14">
    <source>
        <dbReference type="Proteomes" id="UP001141259"/>
    </source>
</evidence>
<evidence type="ECO:0000259" key="12">
    <source>
        <dbReference type="Pfam" id="PF13796"/>
    </source>
</evidence>
<feature type="domain" description="Putative sensor" evidence="12">
    <location>
        <begin position="21"/>
        <end position="195"/>
    </location>
</feature>
<evidence type="ECO:0000256" key="3">
    <source>
        <dbReference type="ARBA" id="ARBA00022553"/>
    </source>
</evidence>
<protein>
    <recommendedName>
        <fullName evidence="2">histidine kinase</fullName>
        <ecNumber evidence="2">2.7.13.3</ecNumber>
    </recommendedName>
</protein>
<feature type="transmembrane region" description="Helical" evidence="9">
    <location>
        <begin position="40"/>
        <end position="59"/>
    </location>
</feature>
<evidence type="ECO:0000256" key="9">
    <source>
        <dbReference type="SAM" id="Phobius"/>
    </source>
</evidence>
<dbReference type="Pfam" id="PF13796">
    <property type="entry name" value="Sensor"/>
    <property type="match status" value="1"/>
</dbReference>
<dbReference type="EC" id="2.7.13.3" evidence="2"/>
<feature type="transmembrane region" description="Helical" evidence="9">
    <location>
        <begin position="115"/>
        <end position="142"/>
    </location>
</feature>
<gene>
    <name evidence="13" type="ORF">NZH93_23765</name>
</gene>
<evidence type="ECO:0000256" key="6">
    <source>
        <dbReference type="ARBA" id="ARBA00022777"/>
    </source>
</evidence>
<organism evidence="13 14">
    <name type="scientific">Umezawaea endophytica</name>
    <dbReference type="NCBI Taxonomy" id="1654476"/>
    <lineage>
        <taxon>Bacteria</taxon>
        <taxon>Bacillati</taxon>
        <taxon>Actinomycetota</taxon>
        <taxon>Actinomycetes</taxon>
        <taxon>Pseudonocardiales</taxon>
        <taxon>Pseudonocardiaceae</taxon>
        <taxon>Umezawaea</taxon>
    </lineage>
</organism>
<accession>A0A9X2VNH7</accession>
<dbReference type="RefSeq" id="WP_259625385.1">
    <property type="nucleotide sequence ID" value="NZ_JANYMP010000011.1"/>
</dbReference>
<keyword evidence="5" id="KW-0547">Nucleotide-binding</keyword>
<evidence type="ECO:0000256" key="4">
    <source>
        <dbReference type="ARBA" id="ARBA00022679"/>
    </source>
</evidence>
<dbReference type="InterPro" id="IPR003594">
    <property type="entry name" value="HATPase_dom"/>
</dbReference>
<dbReference type="Gene3D" id="1.20.5.1930">
    <property type="match status" value="1"/>
</dbReference>
<evidence type="ECO:0000256" key="7">
    <source>
        <dbReference type="ARBA" id="ARBA00022840"/>
    </source>
</evidence>
<keyword evidence="9" id="KW-0812">Transmembrane</keyword>
<dbReference type="InterPro" id="IPR011712">
    <property type="entry name" value="Sig_transdc_His_kin_sub3_dim/P"/>
</dbReference>
<dbReference type="GO" id="GO:0046983">
    <property type="term" value="F:protein dimerization activity"/>
    <property type="evidence" value="ECO:0007669"/>
    <property type="project" value="InterPro"/>
</dbReference>
<dbReference type="Pfam" id="PF07730">
    <property type="entry name" value="HisKA_3"/>
    <property type="match status" value="1"/>
</dbReference>
<keyword evidence="7" id="KW-0067">ATP-binding</keyword>
<dbReference type="GO" id="GO:0000155">
    <property type="term" value="F:phosphorelay sensor kinase activity"/>
    <property type="evidence" value="ECO:0007669"/>
    <property type="project" value="InterPro"/>
</dbReference>
<keyword evidence="4" id="KW-0808">Transferase</keyword>
<dbReference type="Gene3D" id="3.30.565.10">
    <property type="entry name" value="Histidine kinase-like ATPase, C-terminal domain"/>
    <property type="match status" value="1"/>
</dbReference>
<dbReference type="PANTHER" id="PTHR24421:SF10">
    <property type="entry name" value="NITRATE_NITRITE SENSOR PROTEIN NARQ"/>
    <property type="match status" value="1"/>
</dbReference>
<sequence length="426" mass="45216">MTDTDLVSRLRDRLRLVLWSLVRIPLALAGLLLIPVQLYAYPLILVTVGVPVLLGVTALERKALRGYRRWAGDVLGTEIPTPYRLPPSRGPIARVRAITTDPATWRDLAWTFVNAPLSVVAGIVPLALWVGGALGFLMPFVWMVAEEEVEYVFMNADTPGGFALAPIAGGVLLAGAWQLTPWAAKAHATVARWLLAPTARATLTSRVRELADSRADTVDAQAAELRRIERDLHDGAQARLVALGMSLGMAEDLMARDPDAARALLAEARESSTLALSELRDLVRGIHPPVLADRGLDGAVRALALALPLPVEVDIELPGRPQAPVESAVYFAVAEALANIAKHSGATSAWIRVRHTDDRLAVMVGDDGRGGTAVTPGGGLRGVERRLAAFDGTLGLASPVGGPTIVTLELPCELSSEKTSSSSGTA</sequence>
<comment type="catalytic activity">
    <reaction evidence="1">
        <text>ATP + protein L-histidine = ADP + protein N-phospho-L-histidine.</text>
        <dbReference type="EC" id="2.7.13.3"/>
    </reaction>
</comment>
<keyword evidence="9" id="KW-1133">Transmembrane helix</keyword>
<keyword evidence="14" id="KW-1185">Reference proteome</keyword>
<keyword evidence="6" id="KW-0418">Kinase</keyword>
<evidence type="ECO:0000256" key="1">
    <source>
        <dbReference type="ARBA" id="ARBA00000085"/>
    </source>
</evidence>
<dbReference type="Proteomes" id="UP001141259">
    <property type="component" value="Unassembled WGS sequence"/>
</dbReference>
<dbReference type="InterPro" id="IPR036890">
    <property type="entry name" value="HATPase_C_sf"/>
</dbReference>
<feature type="domain" description="Histidine kinase/HSP90-like ATPase" evidence="10">
    <location>
        <begin position="327"/>
        <end position="412"/>
    </location>
</feature>
<keyword evidence="9" id="KW-0472">Membrane</keyword>
<evidence type="ECO:0000256" key="8">
    <source>
        <dbReference type="ARBA" id="ARBA00023012"/>
    </source>
</evidence>
<dbReference type="CDD" id="cd16917">
    <property type="entry name" value="HATPase_UhpB-NarQ-NarX-like"/>
    <property type="match status" value="1"/>
</dbReference>
<dbReference type="GO" id="GO:0016020">
    <property type="term" value="C:membrane"/>
    <property type="evidence" value="ECO:0007669"/>
    <property type="project" value="InterPro"/>
</dbReference>
<comment type="caution">
    <text evidence="13">The sequence shown here is derived from an EMBL/GenBank/DDBJ whole genome shotgun (WGS) entry which is preliminary data.</text>
</comment>
<proteinExistence type="predicted"/>
<keyword evidence="8" id="KW-0902">Two-component regulatory system</keyword>
<dbReference type="AlphaFoldDB" id="A0A9X2VNH7"/>
<feature type="transmembrane region" description="Helical" evidence="9">
    <location>
        <begin position="16"/>
        <end position="34"/>
    </location>
</feature>
<feature type="domain" description="Signal transduction histidine kinase subgroup 3 dimerisation and phosphoacceptor" evidence="11">
    <location>
        <begin position="224"/>
        <end position="291"/>
    </location>
</feature>
<name>A0A9X2VNH7_9PSEU</name>
<dbReference type="Pfam" id="PF02518">
    <property type="entry name" value="HATPase_c"/>
    <property type="match status" value="1"/>
</dbReference>
<evidence type="ECO:0000259" key="10">
    <source>
        <dbReference type="Pfam" id="PF02518"/>
    </source>
</evidence>
<dbReference type="InterPro" id="IPR050482">
    <property type="entry name" value="Sensor_HK_TwoCompSys"/>
</dbReference>
<evidence type="ECO:0000313" key="13">
    <source>
        <dbReference type="EMBL" id="MCS7479890.1"/>
    </source>
</evidence>
<evidence type="ECO:0000256" key="5">
    <source>
        <dbReference type="ARBA" id="ARBA00022741"/>
    </source>
</evidence>
<keyword evidence="3" id="KW-0597">Phosphoprotein</keyword>
<dbReference type="GO" id="GO:0005524">
    <property type="term" value="F:ATP binding"/>
    <property type="evidence" value="ECO:0007669"/>
    <property type="project" value="UniProtKB-KW"/>
</dbReference>
<dbReference type="EMBL" id="JANYMP010000011">
    <property type="protein sequence ID" value="MCS7479890.1"/>
    <property type="molecule type" value="Genomic_DNA"/>
</dbReference>
<dbReference type="SUPFAM" id="SSF55874">
    <property type="entry name" value="ATPase domain of HSP90 chaperone/DNA topoisomerase II/histidine kinase"/>
    <property type="match status" value="1"/>
</dbReference>